<name>A0ABW2I036_9ACTN</name>
<comment type="caution">
    <text evidence="2">The sequence shown here is derived from an EMBL/GenBank/DDBJ whole genome shotgun (WGS) entry which is preliminary data.</text>
</comment>
<organism evidence="2 3">
    <name type="scientific">Paractinoplanes rhizophilus</name>
    <dbReference type="NCBI Taxonomy" id="1416877"/>
    <lineage>
        <taxon>Bacteria</taxon>
        <taxon>Bacillati</taxon>
        <taxon>Actinomycetota</taxon>
        <taxon>Actinomycetes</taxon>
        <taxon>Micromonosporales</taxon>
        <taxon>Micromonosporaceae</taxon>
        <taxon>Paractinoplanes</taxon>
    </lineage>
</organism>
<evidence type="ECO:0008006" key="4">
    <source>
        <dbReference type="Google" id="ProtNLM"/>
    </source>
</evidence>
<keyword evidence="1" id="KW-0472">Membrane</keyword>
<keyword evidence="1" id="KW-1133">Transmembrane helix</keyword>
<protein>
    <recommendedName>
        <fullName evidence="4">Integral membrane protein</fullName>
    </recommendedName>
</protein>
<dbReference type="RefSeq" id="WP_378972860.1">
    <property type="nucleotide sequence ID" value="NZ_JBHTBJ010000022.1"/>
</dbReference>
<reference evidence="3" key="1">
    <citation type="journal article" date="2019" name="Int. J. Syst. Evol. Microbiol.">
        <title>The Global Catalogue of Microorganisms (GCM) 10K type strain sequencing project: providing services to taxonomists for standard genome sequencing and annotation.</title>
        <authorList>
            <consortium name="The Broad Institute Genomics Platform"/>
            <consortium name="The Broad Institute Genome Sequencing Center for Infectious Disease"/>
            <person name="Wu L."/>
            <person name="Ma J."/>
        </authorList>
    </citation>
    <scope>NUCLEOTIDE SEQUENCE [LARGE SCALE GENOMIC DNA]</scope>
    <source>
        <strain evidence="3">XZYJT-10</strain>
    </source>
</reference>
<proteinExistence type="predicted"/>
<dbReference type="Proteomes" id="UP001596548">
    <property type="component" value="Unassembled WGS sequence"/>
</dbReference>
<feature type="transmembrane region" description="Helical" evidence="1">
    <location>
        <begin position="91"/>
        <end position="112"/>
    </location>
</feature>
<accession>A0ABW2I036</accession>
<sequence>MLLFVTALIELFVVAFASAGFDEVADASPFGHPGTTVAGLAITVIALVGALAAWRGRTGPLRTIVAVAVFTSVGVVAVMALFFVVAGGTPIILAVLLALAAVEIAMIGRAVLQTGS</sequence>
<evidence type="ECO:0000313" key="3">
    <source>
        <dbReference type="Proteomes" id="UP001596548"/>
    </source>
</evidence>
<keyword evidence="3" id="KW-1185">Reference proteome</keyword>
<feature type="transmembrane region" description="Helical" evidence="1">
    <location>
        <begin position="64"/>
        <end position="85"/>
    </location>
</feature>
<evidence type="ECO:0000256" key="1">
    <source>
        <dbReference type="SAM" id="Phobius"/>
    </source>
</evidence>
<evidence type="ECO:0000313" key="2">
    <source>
        <dbReference type="EMBL" id="MFC7277364.1"/>
    </source>
</evidence>
<feature type="transmembrane region" description="Helical" evidence="1">
    <location>
        <begin position="33"/>
        <end position="52"/>
    </location>
</feature>
<keyword evidence="1" id="KW-0812">Transmembrane</keyword>
<gene>
    <name evidence="2" type="ORF">ACFQS1_25510</name>
</gene>
<dbReference type="EMBL" id="JBHTBJ010000022">
    <property type="protein sequence ID" value="MFC7277364.1"/>
    <property type="molecule type" value="Genomic_DNA"/>
</dbReference>